<gene>
    <name evidence="1" type="ORF">E3N88_44417</name>
</gene>
<reference evidence="1 2" key="1">
    <citation type="submission" date="2019-05" db="EMBL/GenBank/DDBJ databases">
        <title>Mikania micrantha, genome provides insights into the molecular mechanism of rapid growth.</title>
        <authorList>
            <person name="Liu B."/>
        </authorList>
    </citation>
    <scope>NUCLEOTIDE SEQUENCE [LARGE SCALE GENOMIC DNA]</scope>
    <source>
        <strain evidence="1">NLD-2019</strain>
        <tissue evidence="1">Leaf</tissue>
    </source>
</reference>
<accession>A0A5N6LC44</accession>
<dbReference type="OrthoDB" id="1938712at2759"/>
<keyword evidence="2" id="KW-1185">Reference proteome</keyword>
<proteinExistence type="predicted"/>
<evidence type="ECO:0000313" key="1">
    <source>
        <dbReference type="EMBL" id="KAD0345291.1"/>
    </source>
</evidence>
<protein>
    <recommendedName>
        <fullName evidence="3">Reverse transcriptase RNase H-like domain-containing protein</fullName>
    </recommendedName>
</protein>
<dbReference type="Proteomes" id="UP000326396">
    <property type="component" value="Unassembled WGS sequence"/>
</dbReference>
<organism evidence="1 2">
    <name type="scientific">Mikania micrantha</name>
    <name type="common">bitter vine</name>
    <dbReference type="NCBI Taxonomy" id="192012"/>
    <lineage>
        <taxon>Eukaryota</taxon>
        <taxon>Viridiplantae</taxon>
        <taxon>Streptophyta</taxon>
        <taxon>Embryophyta</taxon>
        <taxon>Tracheophyta</taxon>
        <taxon>Spermatophyta</taxon>
        <taxon>Magnoliopsida</taxon>
        <taxon>eudicotyledons</taxon>
        <taxon>Gunneridae</taxon>
        <taxon>Pentapetalae</taxon>
        <taxon>asterids</taxon>
        <taxon>campanulids</taxon>
        <taxon>Asterales</taxon>
        <taxon>Asteraceae</taxon>
        <taxon>Asteroideae</taxon>
        <taxon>Heliantheae alliance</taxon>
        <taxon>Eupatorieae</taxon>
        <taxon>Mikania</taxon>
    </lineage>
</organism>
<evidence type="ECO:0000313" key="2">
    <source>
        <dbReference type="Proteomes" id="UP000326396"/>
    </source>
</evidence>
<comment type="caution">
    <text evidence="1">The sequence shown here is derived from an EMBL/GenBank/DDBJ whole genome shotgun (WGS) entry which is preliminary data.</text>
</comment>
<dbReference type="AlphaFoldDB" id="A0A5N6LC44"/>
<dbReference type="EMBL" id="SZYD01001756">
    <property type="protein sequence ID" value="KAD0345291.1"/>
    <property type="molecule type" value="Genomic_DNA"/>
</dbReference>
<sequence>MRQRRWVELLNDYECSIKYHPGKTNVVADALNRKDTSTRRESLRDMEKQLDVMSNGTRCFTDRLWIPLHGGLRELVMDEAHKSRYSVHPESDKMYHDLRALH</sequence>
<name>A0A5N6LC44_9ASTR</name>
<evidence type="ECO:0008006" key="3">
    <source>
        <dbReference type="Google" id="ProtNLM"/>
    </source>
</evidence>